<keyword evidence="2" id="KW-1185">Reference proteome</keyword>
<protein>
    <submittedName>
        <fullName evidence="1">Uncharacterized protein</fullName>
    </submittedName>
</protein>
<name>A0A3M9XKG7_9HYPH</name>
<dbReference type="EMBL" id="QWDD01000001">
    <property type="protein sequence ID" value="RNJ48717.1"/>
    <property type="molecule type" value="Genomic_DNA"/>
</dbReference>
<evidence type="ECO:0000313" key="2">
    <source>
        <dbReference type="Proteomes" id="UP000268623"/>
    </source>
</evidence>
<gene>
    <name evidence="1" type="ORF">D1O30_02785</name>
</gene>
<proteinExistence type="predicted"/>
<comment type="caution">
    <text evidence="1">The sequence shown here is derived from an EMBL/GenBank/DDBJ whole genome shotgun (WGS) entry which is preliminary data.</text>
</comment>
<evidence type="ECO:0000313" key="1">
    <source>
        <dbReference type="EMBL" id="RNJ48717.1"/>
    </source>
</evidence>
<sequence length="91" mass="10173">MRSAWSVTVGPSVGTFARRLYQCARLSAEAVNSGVTGFASIQILNVAPPPGMHLTKIDPRIRSMSLFEIDTTKYLRRARHNWDLHPHAPML</sequence>
<accession>A0A3M9XKG7</accession>
<reference evidence="1 2" key="1">
    <citation type="submission" date="2018-08" db="EMBL/GenBank/DDBJ databases">
        <title>Genome sequence of Methylocystis hirsuta CSC1, a methanotroph able to accumulate PHAs.</title>
        <authorList>
            <person name="Bordel S."/>
            <person name="Rodriguez E."/>
            <person name="Gancedo J."/>
            <person name="Munoz R."/>
        </authorList>
    </citation>
    <scope>NUCLEOTIDE SEQUENCE [LARGE SCALE GENOMIC DNA]</scope>
    <source>
        <strain evidence="1 2">CSC1</strain>
    </source>
</reference>
<dbReference type="AlphaFoldDB" id="A0A3M9XKG7"/>
<dbReference type="Proteomes" id="UP000268623">
    <property type="component" value="Unassembled WGS sequence"/>
</dbReference>
<organism evidence="1 2">
    <name type="scientific">Methylocystis hirsuta</name>
    <dbReference type="NCBI Taxonomy" id="369798"/>
    <lineage>
        <taxon>Bacteria</taxon>
        <taxon>Pseudomonadati</taxon>
        <taxon>Pseudomonadota</taxon>
        <taxon>Alphaproteobacteria</taxon>
        <taxon>Hyphomicrobiales</taxon>
        <taxon>Methylocystaceae</taxon>
        <taxon>Methylocystis</taxon>
    </lineage>
</organism>